<dbReference type="EC" id="2.3.1.-" evidence="10"/>
<sequence length="496" mass="55557">MKRMKLACHYLITNLLKLFLIPLMAAIVIEASQSQMNSDDIHQFGLQLPYNLVCVITVSAILVLASTIYIMTRPRSVYLVDYSCYKHLPHLQVTYQRFTNHSRLTGNFDESSLEFQRKILERSGLGEETYLPEAMRSIPPTPTMAGARDEAEHVIFGALDNLFANTNVKPEDVGVLVVNCSLFNPTPSLSTMIVNKYKLRDNIRSFNLAGMGCSAGVIAVDLAKNMLQIHRNTYALVLSTENIAQNWYLGNKKSMLIQNCLFRVGGSAVLLSNKSSERRRAKYKLMHVVRTHKGADDKAFMCAFQQEDEFGKTGVSLSKDLMKIAGGTLKTNITTLLRRPLVLPMSEKLLFFATLVANKLFNAKLRPYIPNFKLVFNHFCVHAGGRSVIDEVEKNLQLVPVDVEASRMTLHRFGNTSSSSIWYELAYTEAKGRMQKGNRVWQIAFGSGFKCNSAVWEALQNVKPSSGSHGKIAFTGTRCRLLAPSTGECNLKSRYV</sequence>
<comment type="caution">
    <text evidence="15">The sequence shown here is derived from an EMBL/GenBank/DDBJ whole genome shotgun (WGS) entry which is preliminary data.</text>
</comment>
<dbReference type="Proteomes" id="UP001457282">
    <property type="component" value="Unassembled WGS sequence"/>
</dbReference>
<keyword evidence="5 12" id="KW-0812">Transmembrane</keyword>
<feature type="transmembrane region" description="Helical" evidence="12">
    <location>
        <begin position="7"/>
        <end position="29"/>
    </location>
</feature>
<keyword evidence="6 12" id="KW-1133">Transmembrane helix</keyword>
<dbReference type="Pfam" id="PF08392">
    <property type="entry name" value="FAE1_CUT1_RppA"/>
    <property type="match status" value="1"/>
</dbReference>
<evidence type="ECO:0000256" key="11">
    <source>
        <dbReference type="PIRSR" id="PIRSR036417-1"/>
    </source>
</evidence>
<keyword evidence="8 10" id="KW-0012">Acyltransferase</keyword>
<evidence type="ECO:0000256" key="8">
    <source>
        <dbReference type="ARBA" id="ARBA00023315"/>
    </source>
</evidence>
<organism evidence="15 16">
    <name type="scientific">Rubus argutus</name>
    <name type="common">Southern blackberry</name>
    <dbReference type="NCBI Taxonomy" id="59490"/>
    <lineage>
        <taxon>Eukaryota</taxon>
        <taxon>Viridiplantae</taxon>
        <taxon>Streptophyta</taxon>
        <taxon>Embryophyta</taxon>
        <taxon>Tracheophyta</taxon>
        <taxon>Spermatophyta</taxon>
        <taxon>Magnoliopsida</taxon>
        <taxon>eudicotyledons</taxon>
        <taxon>Gunneridae</taxon>
        <taxon>Pentapetalae</taxon>
        <taxon>rosids</taxon>
        <taxon>fabids</taxon>
        <taxon>Rosales</taxon>
        <taxon>Rosaceae</taxon>
        <taxon>Rosoideae</taxon>
        <taxon>Rosoideae incertae sedis</taxon>
        <taxon>Rubus</taxon>
    </lineage>
</organism>
<gene>
    <name evidence="15" type="ORF">M0R45_008317</name>
</gene>
<proteinExistence type="inferred from homology"/>
<dbReference type="AlphaFoldDB" id="A0AAW1Y1C9"/>
<dbReference type="InterPro" id="IPR016039">
    <property type="entry name" value="Thiolase-like"/>
</dbReference>
<evidence type="ECO:0000256" key="9">
    <source>
        <dbReference type="ARBA" id="ARBA00047375"/>
    </source>
</evidence>
<dbReference type="GO" id="GO:0006633">
    <property type="term" value="P:fatty acid biosynthetic process"/>
    <property type="evidence" value="ECO:0007669"/>
    <property type="project" value="InterPro"/>
</dbReference>
<feature type="active site" evidence="11">
    <location>
        <position position="378"/>
    </location>
</feature>
<dbReference type="GO" id="GO:0016020">
    <property type="term" value="C:membrane"/>
    <property type="evidence" value="ECO:0007669"/>
    <property type="project" value="UniProtKB-SubCell"/>
</dbReference>
<comment type="subcellular location">
    <subcellularLocation>
        <location evidence="1">Membrane</location>
    </subcellularLocation>
</comment>
<evidence type="ECO:0000259" key="14">
    <source>
        <dbReference type="Pfam" id="PF08541"/>
    </source>
</evidence>
<evidence type="ECO:0000256" key="4">
    <source>
        <dbReference type="ARBA" id="ARBA00022679"/>
    </source>
</evidence>
<feature type="active site" evidence="11">
    <location>
        <position position="411"/>
    </location>
</feature>
<dbReference type="SUPFAM" id="SSF53901">
    <property type="entry name" value="Thiolase-like"/>
    <property type="match status" value="2"/>
</dbReference>
<feature type="active site" evidence="11">
    <location>
        <position position="382"/>
    </location>
</feature>
<dbReference type="PIRSF" id="PIRSF036417">
    <property type="entry name" value="3-ktacl-CoA_syn"/>
    <property type="match status" value="1"/>
</dbReference>
<feature type="transmembrane region" description="Helical" evidence="12">
    <location>
        <begin position="49"/>
        <end position="70"/>
    </location>
</feature>
<feature type="domain" description="FAE" evidence="13">
    <location>
        <begin position="69"/>
        <end position="360"/>
    </location>
</feature>
<feature type="domain" description="Beta-ketoacyl-[acyl-carrier-protein] synthase III C-terminal" evidence="14">
    <location>
        <begin position="378"/>
        <end position="457"/>
    </location>
</feature>
<dbReference type="GO" id="GO:0009922">
    <property type="term" value="F:fatty acid elongase activity"/>
    <property type="evidence" value="ECO:0007669"/>
    <property type="project" value="UniProtKB-EC"/>
</dbReference>
<accession>A0AAW1Y1C9</accession>
<dbReference type="FunFam" id="3.40.47.10:FF:000028">
    <property type="entry name" value="3-ketoacyl-CoA synthase"/>
    <property type="match status" value="1"/>
</dbReference>
<dbReference type="Pfam" id="PF08541">
    <property type="entry name" value="ACP_syn_III_C"/>
    <property type="match status" value="1"/>
</dbReference>
<feature type="active site" evidence="11">
    <location>
        <position position="415"/>
    </location>
</feature>
<evidence type="ECO:0000256" key="7">
    <source>
        <dbReference type="ARBA" id="ARBA00023136"/>
    </source>
</evidence>
<dbReference type="PANTHER" id="PTHR31561">
    <property type="entry name" value="3-KETOACYL-COA SYNTHASE"/>
    <property type="match status" value="1"/>
</dbReference>
<comment type="similarity">
    <text evidence="3 10">Belongs to the thiolase-like superfamily. Chalcone/stilbene synthases family.</text>
</comment>
<comment type="catalytic activity">
    <reaction evidence="9">
        <text>a very-long-chain acyl-CoA + malonyl-CoA + H(+) = a very-long-chain 3-oxoacyl-CoA + CO2 + CoA</text>
        <dbReference type="Rhea" id="RHEA:32727"/>
        <dbReference type="ChEBI" id="CHEBI:15378"/>
        <dbReference type="ChEBI" id="CHEBI:16526"/>
        <dbReference type="ChEBI" id="CHEBI:57287"/>
        <dbReference type="ChEBI" id="CHEBI:57384"/>
        <dbReference type="ChEBI" id="CHEBI:90725"/>
        <dbReference type="ChEBI" id="CHEBI:90736"/>
        <dbReference type="EC" id="2.3.1.199"/>
    </reaction>
</comment>
<evidence type="ECO:0000256" key="1">
    <source>
        <dbReference type="ARBA" id="ARBA00004370"/>
    </source>
</evidence>
<dbReference type="CDD" id="cd00831">
    <property type="entry name" value="CHS_like"/>
    <property type="match status" value="1"/>
</dbReference>
<reference evidence="15 16" key="1">
    <citation type="journal article" date="2023" name="G3 (Bethesda)">
        <title>A chromosome-length genome assembly and annotation of blackberry (Rubus argutus, cv. 'Hillquist').</title>
        <authorList>
            <person name="Bruna T."/>
            <person name="Aryal R."/>
            <person name="Dudchenko O."/>
            <person name="Sargent D.J."/>
            <person name="Mead D."/>
            <person name="Buti M."/>
            <person name="Cavallini A."/>
            <person name="Hytonen T."/>
            <person name="Andres J."/>
            <person name="Pham M."/>
            <person name="Weisz D."/>
            <person name="Mascagni F."/>
            <person name="Usai G."/>
            <person name="Natali L."/>
            <person name="Bassil N."/>
            <person name="Fernandez G.E."/>
            <person name="Lomsadze A."/>
            <person name="Armour M."/>
            <person name="Olukolu B."/>
            <person name="Poorten T."/>
            <person name="Britton C."/>
            <person name="Davik J."/>
            <person name="Ashrafi H."/>
            <person name="Aiden E.L."/>
            <person name="Borodovsky M."/>
            <person name="Worthington M."/>
        </authorList>
    </citation>
    <scope>NUCLEOTIDE SEQUENCE [LARGE SCALE GENOMIC DNA]</scope>
    <source>
        <strain evidence="15">PI 553951</strain>
    </source>
</reference>
<evidence type="ECO:0000256" key="10">
    <source>
        <dbReference type="PIRNR" id="PIRNR036417"/>
    </source>
</evidence>
<evidence type="ECO:0000313" key="16">
    <source>
        <dbReference type="Proteomes" id="UP001457282"/>
    </source>
</evidence>
<dbReference type="InterPro" id="IPR013601">
    <property type="entry name" value="FAE1_typ3_polyketide_synth"/>
</dbReference>
<protein>
    <recommendedName>
        <fullName evidence="10">3-ketoacyl-CoA synthase</fullName>
        <ecNumber evidence="10">2.3.1.-</ecNumber>
    </recommendedName>
</protein>
<dbReference type="InterPro" id="IPR013747">
    <property type="entry name" value="ACP_syn_III_C"/>
</dbReference>
<evidence type="ECO:0000256" key="3">
    <source>
        <dbReference type="ARBA" id="ARBA00005531"/>
    </source>
</evidence>
<feature type="active site" evidence="11">
    <location>
        <position position="292"/>
    </location>
</feature>
<feature type="active site" evidence="11">
    <location>
        <position position="213"/>
    </location>
</feature>
<dbReference type="EMBL" id="JBEDUW010000002">
    <property type="protein sequence ID" value="KAK9942664.1"/>
    <property type="molecule type" value="Genomic_DNA"/>
</dbReference>
<keyword evidence="4 10" id="KW-0808">Transferase</keyword>
<evidence type="ECO:0000259" key="13">
    <source>
        <dbReference type="Pfam" id="PF08392"/>
    </source>
</evidence>
<keyword evidence="16" id="KW-1185">Reference proteome</keyword>
<comment type="pathway">
    <text evidence="2 10">Lipid metabolism; fatty acid biosynthesis.</text>
</comment>
<keyword evidence="7 12" id="KW-0472">Membrane</keyword>
<evidence type="ECO:0000256" key="2">
    <source>
        <dbReference type="ARBA" id="ARBA00005194"/>
    </source>
</evidence>
<evidence type="ECO:0000256" key="12">
    <source>
        <dbReference type="SAM" id="Phobius"/>
    </source>
</evidence>
<evidence type="ECO:0000256" key="5">
    <source>
        <dbReference type="ARBA" id="ARBA00022692"/>
    </source>
</evidence>
<evidence type="ECO:0000313" key="15">
    <source>
        <dbReference type="EMBL" id="KAK9942664.1"/>
    </source>
</evidence>
<dbReference type="Gene3D" id="3.40.47.10">
    <property type="match status" value="1"/>
</dbReference>
<evidence type="ECO:0000256" key="6">
    <source>
        <dbReference type="ARBA" id="ARBA00022989"/>
    </source>
</evidence>
<name>A0AAW1Y1C9_RUBAR</name>
<dbReference type="InterPro" id="IPR012392">
    <property type="entry name" value="3-ktacl-CoA_syn"/>
</dbReference>